<keyword evidence="3" id="KW-1185">Reference proteome</keyword>
<dbReference type="SMART" id="SM00671">
    <property type="entry name" value="SEL1"/>
    <property type="match status" value="4"/>
</dbReference>
<dbReference type="PANTHER" id="PTHR11102:SF160">
    <property type="entry name" value="ERAD-ASSOCIATED E3 UBIQUITIN-PROTEIN LIGASE COMPONENT HRD3"/>
    <property type="match status" value="1"/>
</dbReference>
<evidence type="ECO:0000313" key="2">
    <source>
        <dbReference type="EMBL" id="EIW87665.1"/>
    </source>
</evidence>
<dbReference type="InterPro" id="IPR006597">
    <property type="entry name" value="Sel1-like"/>
</dbReference>
<sequence>MAKIGTVNYFLTRGDMKIISVALIIGSLLTYPVTAEANSNSELQAAEHICSDNDCTKELRRLIRLARGGSGDAAAFVAMAYATGDGLEQNHQQALRYLRMGVRQRNAMAVYLMSDWLRNGFVAEQDVAEADRLLQLAVKLNYGPAQYARALQLLQQEQPESLSLAIDLLEQASAQRLASAMLLLGQLKQHGVGMEPDLPGAAELYKRLVLSGQTSARPYLQQITEQLAGDQQHQTLVADLREVDNIEVIRVSGQQLQASNMLEGLVRRLSQSGQYDSRSVGTRIRGLSCEQTGSNCSSTRPERGASSLNEVLTGNQ</sequence>
<dbReference type="InterPro" id="IPR050767">
    <property type="entry name" value="Sel1_AlgK"/>
</dbReference>
<dbReference type="Proteomes" id="UP000035062">
    <property type="component" value="Unassembled WGS sequence"/>
</dbReference>
<dbReference type="eggNOG" id="COG0790">
    <property type="taxonomic scope" value="Bacteria"/>
</dbReference>
<dbReference type="SUPFAM" id="SSF81901">
    <property type="entry name" value="HCP-like"/>
    <property type="match status" value="1"/>
</dbReference>
<feature type="compositionally biased region" description="Polar residues" evidence="1">
    <location>
        <begin position="306"/>
        <end position="316"/>
    </location>
</feature>
<proteinExistence type="predicted"/>
<dbReference type="AlphaFoldDB" id="I9DNX1"/>
<dbReference type="Gene3D" id="1.25.40.10">
    <property type="entry name" value="Tetratricopeptide repeat domain"/>
    <property type="match status" value="1"/>
</dbReference>
<reference evidence="2 3" key="1">
    <citation type="journal article" date="2012" name="J. Bacteriol.">
        <title>Genome Sequence of Pectin-Degrading Alishewanella agri, Isolated from Landfill Soil.</title>
        <authorList>
            <person name="Kim J."/>
            <person name="Jung J."/>
            <person name="Sung J.S."/>
            <person name="Chun J."/>
            <person name="Park W."/>
        </authorList>
    </citation>
    <scope>NUCLEOTIDE SEQUENCE [LARGE SCALE GENOMIC DNA]</scope>
    <source>
        <strain evidence="2 3">BL06</strain>
    </source>
</reference>
<dbReference type="PANTHER" id="PTHR11102">
    <property type="entry name" value="SEL-1-LIKE PROTEIN"/>
    <property type="match status" value="1"/>
</dbReference>
<gene>
    <name evidence="2" type="ORF">AGRI_14130</name>
</gene>
<evidence type="ECO:0000313" key="3">
    <source>
        <dbReference type="Proteomes" id="UP000035062"/>
    </source>
</evidence>
<evidence type="ECO:0000256" key="1">
    <source>
        <dbReference type="SAM" id="MobiDB-lite"/>
    </source>
</evidence>
<comment type="caution">
    <text evidence="2">The sequence shown here is derived from an EMBL/GenBank/DDBJ whole genome shotgun (WGS) entry which is preliminary data.</text>
</comment>
<accession>I9DNX1</accession>
<dbReference type="PATRIC" id="fig|1195246.3.peg.2804"/>
<organism evidence="2 3">
    <name type="scientific">Alishewanella agri BL06</name>
    <dbReference type="NCBI Taxonomy" id="1195246"/>
    <lineage>
        <taxon>Bacteria</taxon>
        <taxon>Pseudomonadati</taxon>
        <taxon>Pseudomonadota</taxon>
        <taxon>Gammaproteobacteria</taxon>
        <taxon>Alteromonadales</taxon>
        <taxon>Alteromonadaceae</taxon>
        <taxon>Alishewanella</taxon>
    </lineage>
</organism>
<dbReference type="Pfam" id="PF08238">
    <property type="entry name" value="Sel1"/>
    <property type="match status" value="4"/>
</dbReference>
<dbReference type="InterPro" id="IPR011990">
    <property type="entry name" value="TPR-like_helical_dom_sf"/>
</dbReference>
<feature type="region of interest" description="Disordered" evidence="1">
    <location>
        <begin position="291"/>
        <end position="316"/>
    </location>
</feature>
<dbReference type="EMBL" id="AKKU01000026">
    <property type="protein sequence ID" value="EIW87665.1"/>
    <property type="molecule type" value="Genomic_DNA"/>
</dbReference>
<protein>
    <submittedName>
        <fullName evidence="2">Uncharacterized protein</fullName>
    </submittedName>
</protein>
<name>I9DNX1_9ALTE</name>
<dbReference type="STRING" id="1195246.AGRI_14130"/>